<dbReference type="RefSeq" id="WP_377335242.1">
    <property type="nucleotide sequence ID" value="NZ_JBHSGB010000013.1"/>
</dbReference>
<dbReference type="Proteomes" id="UP001595962">
    <property type="component" value="Unassembled WGS sequence"/>
</dbReference>
<keyword evidence="2" id="KW-1185">Reference proteome</keyword>
<evidence type="ECO:0000313" key="1">
    <source>
        <dbReference type="EMBL" id="MFC4656311.1"/>
    </source>
</evidence>
<dbReference type="Pfam" id="PF10055">
    <property type="entry name" value="DUF2292"/>
    <property type="match status" value="1"/>
</dbReference>
<organism evidence="1 2">
    <name type="scientific">Rheinheimera marina</name>
    <dbReference type="NCBI Taxonomy" id="1774958"/>
    <lineage>
        <taxon>Bacteria</taxon>
        <taxon>Pseudomonadati</taxon>
        <taxon>Pseudomonadota</taxon>
        <taxon>Gammaproteobacteria</taxon>
        <taxon>Chromatiales</taxon>
        <taxon>Chromatiaceae</taxon>
        <taxon>Rheinheimera</taxon>
    </lineage>
</organism>
<comment type="caution">
    <text evidence="1">The sequence shown here is derived from an EMBL/GenBank/DDBJ whole genome shotgun (WGS) entry which is preliminary data.</text>
</comment>
<dbReference type="EMBL" id="JBHSGB010000013">
    <property type="protein sequence ID" value="MFC4656311.1"/>
    <property type="molecule type" value="Genomic_DNA"/>
</dbReference>
<accession>A0ABV9JPY6</accession>
<dbReference type="InterPro" id="IPR018743">
    <property type="entry name" value="DUF2292"/>
</dbReference>
<gene>
    <name evidence="1" type="ORF">ACFO3I_14945</name>
</gene>
<proteinExistence type="predicted"/>
<protein>
    <submittedName>
        <fullName evidence="1">YezD family protein</fullName>
    </submittedName>
</protein>
<reference evidence="2" key="1">
    <citation type="journal article" date="2019" name="Int. J. Syst. Evol. Microbiol.">
        <title>The Global Catalogue of Microorganisms (GCM) 10K type strain sequencing project: providing services to taxonomists for standard genome sequencing and annotation.</title>
        <authorList>
            <consortium name="The Broad Institute Genomics Platform"/>
            <consortium name="The Broad Institute Genome Sequencing Center for Infectious Disease"/>
            <person name="Wu L."/>
            <person name="Ma J."/>
        </authorList>
    </citation>
    <scope>NUCLEOTIDE SEQUENCE [LARGE SCALE GENOMIC DNA]</scope>
    <source>
        <strain evidence="2">DT28</strain>
    </source>
</reference>
<sequence length="55" mass="6274">MAQKDLQPDVLTQLLDKLERLVGKVEFGSIELVFHQGKLVQLEKTEKLRLDKPAS</sequence>
<name>A0ABV9JPY6_9GAMM</name>
<evidence type="ECO:0000313" key="2">
    <source>
        <dbReference type="Proteomes" id="UP001595962"/>
    </source>
</evidence>